<keyword evidence="11" id="KW-1185">Reference proteome</keyword>
<dbReference type="FunFam" id="3.40.1550.20:FF:000002">
    <property type="entry name" value="Transcriptional regulator MraZ"/>
    <property type="match status" value="1"/>
</dbReference>
<comment type="subunit">
    <text evidence="7">Forms oligomers.</text>
</comment>
<keyword evidence="3" id="KW-0677">Repeat</keyword>
<dbReference type="PANTHER" id="PTHR34701:SF1">
    <property type="entry name" value="TRANSCRIPTIONAL REGULATOR MRAZ"/>
    <property type="match status" value="1"/>
</dbReference>
<evidence type="ECO:0000256" key="1">
    <source>
        <dbReference type="ARBA" id="ARBA00013860"/>
    </source>
</evidence>
<dbReference type="GO" id="GO:0003700">
    <property type="term" value="F:DNA-binding transcription factor activity"/>
    <property type="evidence" value="ECO:0007669"/>
    <property type="project" value="UniProtKB-UniRule"/>
</dbReference>
<feature type="domain" description="SpoVT-AbrB" evidence="8">
    <location>
        <begin position="76"/>
        <end position="119"/>
    </location>
</feature>
<dbReference type="GO" id="GO:0051301">
    <property type="term" value="P:cell division"/>
    <property type="evidence" value="ECO:0007669"/>
    <property type="project" value="UniProtKB-KW"/>
</dbReference>
<dbReference type="Proteomes" id="UP000051139">
    <property type="component" value="Unassembled WGS sequence"/>
</dbReference>
<evidence type="ECO:0000313" key="9">
    <source>
        <dbReference type="EMBL" id="GEK27965.1"/>
    </source>
</evidence>
<dbReference type="CDD" id="cd16320">
    <property type="entry name" value="MraZ_N"/>
    <property type="match status" value="1"/>
</dbReference>
<dbReference type="InterPro" id="IPR037914">
    <property type="entry name" value="SpoVT-AbrB_sf"/>
</dbReference>
<evidence type="ECO:0000259" key="8">
    <source>
        <dbReference type="PROSITE" id="PS51740"/>
    </source>
</evidence>
<gene>
    <name evidence="7 9" type="primary">mraZ</name>
    <name evidence="10" type="ORF">IV55_GL001494</name>
    <name evidence="9" type="ORF">LSI01_02760</name>
</gene>
<organism evidence="10 11">
    <name type="scientific">Furfurilactobacillus siliginis</name>
    <dbReference type="NCBI Taxonomy" id="348151"/>
    <lineage>
        <taxon>Bacteria</taxon>
        <taxon>Bacillati</taxon>
        <taxon>Bacillota</taxon>
        <taxon>Bacilli</taxon>
        <taxon>Lactobacillales</taxon>
        <taxon>Lactobacillaceae</taxon>
        <taxon>Furfurilactobacillus</taxon>
    </lineage>
</organism>
<evidence type="ECO:0000313" key="11">
    <source>
        <dbReference type="Proteomes" id="UP000051139"/>
    </source>
</evidence>
<dbReference type="OrthoDB" id="9807753at2"/>
<dbReference type="GO" id="GO:0009295">
    <property type="term" value="C:nucleoid"/>
    <property type="evidence" value="ECO:0007669"/>
    <property type="project" value="UniProtKB-SubCell"/>
</dbReference>
<comment type="similarity">
    <text evidence="7">Belongs to the MraZ family.</text>
</comment>
<evidence type="ECO:0000256" key="4">
    <source>
        <dbReference type="ARBA" id="ARBA00023015"/>
    </source>
</evidence>
<sequence length="143" mass="16212">MFIGEFQHNVDDKGRLIIPAKFRNQLGDKLMVTRGLDGCLFGYAENDWNELVEKTQALSLTKKDARAFARFLFAGATECEFDKQGRINIPTPLRDHAKLAKACVIVGVSDRFEIWDADKWQDYNAATEANIDEISEAMGDFDF</sequence>
<dbReference type="NCBIfam" id="TIGR00242">
    <property type="entry name" value="division/cell wall cluster transcriptional repressor MraZ"/>
    <property type="match status" value="1"/>
</dbReference>
<comment type="subcellular location">
    <subcellularLocation>
        <location evidence="7">Cytoplasm</location>
        <location evidence="7">Nucleoid</location>
    </subcellularLocation>
</comment>
<keyword evidence="4 7" id="KW-0805">Transcription regulation</keyword>
<protein>
    <recommendedName>
        <fullName evidence="1 7">Transcriptional regulator MraZ</fullName>
    </recommendedName>
</protein>
<dbReference type="InterPro" id="IPR007159">
    <property type="entry name" value="SpoVT-AbrB_dom"/>
</dbReference>
<dbReference type="AlphaFoldDB" id="A0A0R2L2W9"/>
<evidence type="ECO:0000256" key="3">
    <source>
        <dbReference type="ARBA" id="ARBA00022737"/>
    </source>
</evidence>
<evidence type="ECO:0000313" key="10">
    <source>
        <dbReference type="EMBL" id="KRN96111.1"/>
    </source>
</evidence>
<accession>A0A0R2L2W9</accession>
<reference evidence="9 12" key="2">
    <citation type="submission" date="2019-07" db="EMBL/GenBank/DDBJ databases">
        <title>Whole genome shotgun sequence of Lactobacillus siliginis NBRC 101315.</title>
        <authorList>
            <person name="Hosoyama A."/>
            <person name="Uohara A."/>
            <person name="Ohji S."/>
            <person name="Ichikawa N."/>
        </authorList>
    </citation>
    <scope>NUCLEOTIDE SEQUENCE [LARGE SCALE GENOMIC DNA]</scope>
    <source>
        <strain evidence="9 12">NBRC 101315</strain>
    </source>
</reference>
<dbReference type="InterPro" id="IPR035644">
    <property type="entry name" value="MraZ_C"/>
</dbReference>
<dbReference type="HAMAP" id="MF_01008">
    <property type="entry name" value="MraZ"/>
    <property type="match status" value="1"/>
</dbReference>
<dbReference type="PATRIC" id="fig|348151.3.peg.1540"/>
<dbReference type="RefSeq" id="WP_057809846.1">
    <property type="nucleotide sequence ID" value="NZ_BJUD01000002.1"/>
</dbReference>
<dbReference type="InterPro" id="IPR003444">
    <property type="entry name" value="MraZ"/>
</dbReference>
<dbReference type="STRING" id="348151.IV55_GL001494"/>
<dbReference type="EMBL" id="JQCB01000005">
    <property type="protein sequence ID" value="KRN96111.1"/>
    <property type="molecule type" value="Genomic_DNA"/>
</dbReference>
<dbReference type="Gene3D" id="3.40.1550.20">
    <property type="entry name" value="Transcriptional regulator MraZ domain"/>
    <property type="match status" value="1"/>
</dbReference>
<evidence type="ECO:0000256" key="2">
    <source>
        <dbReference type="ARBA" id="ARBA00022490"/>
    </source>
</evidence>
<dbReference type="PROSITE" id="PS51740">
    <property type="entry name" value="SPOVT_ABRB"/>
    <property type="match status" value="2"/>
</dbReference>
<dbReference type="Pfam" id="PF02381">
    <property type="entry name" value="MraZ"/>
    <property type="match status" value="2"/>
</dbReference>
<dbReference type="SUPFAM" id="SSF89447">
    <property type="entry name" value="AbrB/MazE/MraZ-like"/>
    <property type="match status" value="1"/>
</dbReference>
<proteinExistence type="inferred from homology"/>
<comment type="caution">
    <text evidence="10">The sequence shown here is derived from an EMBL/GenBank/DDBJ whole genome shotgun (WGS) entry which is preliminary data.</text>
</comment>
<evidence type="ECO:0000256" key="6">
    <source>
        <dbReference type="ARBA" id="ARBA00023163"/>
    </source>
</evidence>
<feature type="domain" description="SpoVT-AbrB" evidence="8">
    <location>
        <begin position="5"/>
        <end position="47"/>
    </location>
</feature>
<evidence type="ECO:0000313" key="12">
    <source>
        <dbReference type="Proteomes" id="UP000321429"/>
    </source>
</evidence>
<dbReference type="Proteomes" id="UP000321429">
    <property type="component" value="Unassembled WGS sequence"/>
</dbReference>
<keyword evidence="10" id="KW-0131">Cell cycle</keyword>
<dbReference type="GO" id="GO:2000143">
    <property type="term" value="P:negative regulation of DNA-templated transcription initiation"/>
    <property type="evidence" value="ECO:0007669"/>
    <property type="project" value="TreeGrafter"/>
</dbReference>
<dbReference type="GO" id="GO:0005737">
    <property type="term" value="C:cytoplasm"/>
    <property type="evidence" value="ECO:0007669"/>
    <property type="project" value="UniProtKB-UniRule"/>
</dbReference>
<name>A0A0R2L2W9_9LACO</name>
<keyword evidence="2 7" id="KW-0963">Cytoplasm</keyword>
<evidence type="ECO:0000256" key="7">
    <source>
        <dbReference type="HAMAP-Rule" id="MF_01008"/>
    </source>
</evidence>
<dbReference type="GO" id="GO:0000976">
    <property type="term" value="F:transcription cis-regulatory region binding"/>
    <property type="evidence" value="ECO:0007669"/>
    <property type="project" value="TreeGrafter"/>
</dbReference>
<dbReference type="PANTHER" id="PTHR34701">
    <property type="entry name" value="TRANSCRIPTIONAL REGULATOR MRAZ"/>
    <property type="match status" value="1"/>
</dbReference>
<evidence type="ECO:0000256" key="5">
    <source>
        <dbReference type="ARBA" id="ARBA00023125"/>
    </source>
</evidence>
<reference evidence="10 11" key="1">
    <citation type="journal article" date="2015" name="Genome Announc.">
        <title>Expanding the biotechnology potential of lactobacilli through comparative genomics of 213 strains and associated genera.</title>
        <authorList>
            <person name="Sun Z."/>
            <person name="Harris H.M."/>
            <person name="McCann A."/>
            <person name="Guo C."/>
            <person name="Argimon S."/>
            <person name="Zhang W."/>
            <person name="Yang X."/>
            <person name="Jeffery I.B."/>
            <person name="Cooney J.C."/>
            <person name="Kagawa T.F."/>
            <person name="Liu W."/>
            <person name="Song Y."/>
            <person name="Salvetti E."/>
            <person name="Wrobel A."/>
            <person name="Rasinkangas P."/>
            <person name="Parkhill J."/>
            <person name="Rea M.C."/>
            <person name="O'Sullivan O."/>
            <person name="Ritari J."/>
            <person name="Douillard F.P."/>
            <person name="Paul Ross R."/>
            <person name="Yang R."/>
            <person name="Briner A.E."/>
            <person name="Felis G.E."/>
            <person name="de Vos W.M."/>
            <person name="Barrangou R."/>
            <person name="Klaenhammer T.R."/>
            <person name="Caufield P.W."/>
            <person name="Cui Y."/>
            <person name="Zhang H."/>
            <person name="O'Toole P.W."/>
        </authorList>
    </citation>
    <scope>NUCLEOTIDE SEQUENCE [LARGE SCALE GENOMIC DNA]</scope>
    <source>
        <strain evidence="10 11">DSM 22696</strain>
    </source>
</reference>
<dbReference type="EMBL" id="BJUD01000002">
    <property type="protein sequence ID" value="GEK27965.1"/>
    <property type="molecule type" value="Genomic_DNA"/>
</dbReference>
<keyword evidence="5 7" id="KW-0238">DNA-binding</keyword>
<keyword evidence="10" id="KW-0132">Cell division</keyword>
<dbReference type="InterPro" id="IPR035642">
    <property type="entry name" value="MraZ_N"/>
</dbReference>
<dbReference type="InterPro" id="IPR038619">
    <property type="entry name" value="MraZ_sf"/>
</dbReference>
<dbReference type="CDD" id="cd16321">
    <property type="entry name" value="MraZ_C"/>
    <property type="match status" value="1"/>
</dbReference>
<keyword evidence="6 7" id="KW-0804">Transcription</keyword>
<dbReference type="InterPro" id="IPR020603">
    <property type="entry name" value="MraZ_dom"/>
</dbReference>